<dbReference type="Gene3D" id="1.20.950.20">
    <property type="entry name" value="Transmembrane di-heme cytochromes, Chain C"/>
    <property type="match status" value="1"/>
</dbReference>
<keyword evidence="3 7" id="KW-0812">Transmembrane</keyword>
<evidence type="ECO:0000313" key="9">
    <source>
        <dbReference type="EMBL" id="SLM13422.1"/>
    </source>
</evidence>
<evidence type="ECO:0000256" key="4">
    <source>
        <dbReference type="ARBA" id="ARBA00022989"/>
    </source>
</evidence>
<reference evidence="9" key="1">
    <citation type="submission" date="2017-02" db="EMBL/GenBank/DDBJ databases">
        <authorList>
            <person name="Regsiter A."/>
            <person name="William W."/>
        </authorList>
    </citation>
    <scope>NUCLEOTIDE SEQUENCE</scope>
    <source>
        <strain evidence="9">Bib</strain>
    </source>
</reference>
<sequence length="257" mass="29416">MDPQAVSAASQAVVHTGFALFLDKLYYFIMVPLVYISVIVMIVGIVAKIVSIVRAPIPAFSLKTYPAKKRPFLAALGDTFGMPMIRKEKPLFWFFLMMFHIGIFFLFFGHLDLFPGVNLMPPESRHMIGAGAVGLSVTIPTFYFLFRRFKGQERHISVPSDYLLLLLLLFIFLLGDMISWGNSWTANGFVMTKADFKNYFGILKSFSFVDPRTVLHGSHYHFVVLHVFLAELFMMILPFTKIVHTFFSLPLNLLRRR</sequence>
<dbReference type="AlphaFoldDB" id="A0A3P3XJ31"/>
<proteinExistence type="predicted"/>
<feature type="transmembrane region" description="Helical" evidence="7">
    <location>
        <begin position="91"/>
        <end position="108"/>
    </location>
</feature>
<dbReference type="Pfam" id="PF02665">
    <property type="entry name" value="Nitrate_red_gam"/>
    <property type="match status" value="1"/>
</dbReference>
<organism evidence="9">
    <name type="scientific">uncultured spirochete</name>
    <dbReference type="NCBI Taxonomy" id="156406"/>
    <lineage>
        <taxon>Bacteria</taxon>
        <taxon>Pseudomonadati</taxon>
        <taxon>Spirochaetota</taxon>
        <taxon>Spirochaetia</taxon>
        <taxon>Spirochaetales</taxon>
        <taxon>environmental samples</taxon>
    </lineage>
</organism>
<dbReference type="SUPFAM" id="SSF103501">
    <property type="entry name" value="Respiratory nitrate reductase 1 gamma chain"/>
    <property type="match status" value="1"/>
</dbReference>
<dbReference type="GO" id="GO:0016491">
    <property type="term" value="F:oxidoreductase activity"/>
    <property type="evidence" value="ECO:0007669"/>
    <property type="project" value="UniProtKB-KW"/>
</dbReference>
<dbReference type="GO" id="GO:0005886">
    <property type="term" value="C:plasma membrane"/>
    <property type="evidence" value="ECO:0007669"/>
    <property type="project" value="UniProtKB-SubCell"/>
</dbReference>
<gene>
    <name evidence="9" type="ORF">SPIROBIBN47_290060</name>
</gene>
<name>A0A3P3XJ31_9SPIR</name>
<keyword evidence="6 7" id="KW-0472">Membrane</keyword>
<feature type="transmembrane region" description="Helical" evidence="7">
    <location>
        <begin position="128"/>
        <end position="146"/>
    </location>
</feature>
<evidence type="ECO:0000259" key="8">
    <source>
        <dbReference type="Pfam" id="PF02665"/>
    </source>
</evidence>
<accession>A0A3P3XJ31</accession>
<protein>
    <recommendedName>
        <fullName evidence="8">NarG-like domain-containing protein</fullName>
    </recommendedName>
</protein>
<keyword evidence="4 7" id="KW-1133">Transmembrane helix</keyword>
<dbReference type="EMBL" id="FWDM01000022">
    <property type="protein sequence ID" value="SLM13422.1"/>
    <property type="molecule type" value="Genomic_DNA"/>
</dbReference>
<keyword evidence="5" id="KW-0560">Oxidoreductase</keyword>
<evidence type="ECO:0000256" key="5">
    <source>
        <dbReference type="ARBA" id="ARBA00023002"/>
    </source>
</evidence>
<feature type="transmembrane region" description="Helical" evidence="7">
    <location>
        <begin position="162"/>
        <end position="181"/>
    </location>
</feature>
<evidence type="ECO:0000256" key="6">
    <source>
        <dbReference type="ARBA" id="ARBA00023136"/>
    </source>
</evidence>
<dbReference type="InterPro" id="IPR036197">
    <property type="entry name" value="NarG-like_sf"/>
</dbReference>
<comment type="subcellular location">
    <subcellularLocation>
        <location evidence="1">Cell membrane</location>
        <topology evidence="1">Multi-pass membrane protein</topology>
    </subcellularLocation>
</comment>
<evidence type="ECO:0000256" key="7">
    <source>
        <dbReference type="SAM" id="Phobius"/>
    </source>
</evidence>
<keyword evidence="2" id="KW-1003">Cell membrane</keyword>
<feature type="domain" description="NarG-like" evidence="8">
    <location>
        <begin position="96"/>
        <end position="256"/>
    </location>
</feature>
<evidence type="ECO:0000256" key="3">
    <source>
        <dbReference type="ARBA" id="ARBA00022692"/>
    </source>
</evidence>
<feature type="transmembrane region" description="Helical" evidence="7">
    <location>
        <begin position="25"/>
        <end position="47"/>
    </location>
</feature>
<evidence type="ECO:0000256" key="1">
    <source>
        <dbReference type="ARBA" id="ARBA00004651"/>
    </source>
</evidence>
<feature type="transmembrane region" description="Helical" evidence="7">
    <location>
        <begin position="220"/>
        <end position="247"/>
    </location>
</feature>
<dbReference type="InterPro" id="IPR023234">
    <property type="entry name" value="NarG-like_domain"/>
</dbReference>
<evidence type="ECO:0000256" key="2">
    <source>
        <dbReference type="ARBA" id="ARBA00022475"/>
    </source>
</evidence>